<name>A0A7X0H768_9BACT</name>
<feature type="region of interest" description="Disordered" evidence="1">
    <location>
        <begin position="518"/>
        <end position="612"/>
    </location>
</feature>
<evidence type="ECO:0000256" key="2">
    <source>
        <dbReference type="SAM" id="Phobius"/>
    </source>
</evidence>
<gene>
    <name evidence="3" type="ORF">HNQ40_002348</name>
</gene>
<feature type="transmembrane region" description="Helical" evidence="2">
    <location>
        <begin position="239"/>
        <end position="265"/>
    </location>
</feature>
<dbReference type="EMBL" id="JACHGY010000001">
    <property type="protein sequence ID" value="MBB6430542.1"/>
    <property type="molecule type" value="Genomic_DNA"/>
</dbReference>
<feature type="compositionally biased region" description="Low complexity" evidence="1">
    <location>
        <begin position="543"/>
        <end position="554"/>
    </location>
</feature>
<evidence type="ECO:0000256" key="1">
    <source>
        <dbReference type="SAM" id="MobiDB-lite"/>
    </source>
</evidence>
<feature type="transmembrane region" description="Helical" evidence="2">
    <location>
        <begin position="194"/>
        <end position="227"/>
    </location>
</feature>
<feature type="transmembrane region" description="Helical" evidence="2">
    <location>
        <begin position="53"/>
        <end position="74"/>
    </location>
</feature>
<accession>A0A7X0H768</accession>
<organism evidence="3 4">
    <name type="scientific">Algisphaera agarilytica</name>
    <dbReference type="NCBI Taxonomy" id="1385975"/>
    <lineage>
        <taxon>Bacteria</taxon>
        <taxon>Pseudomonadati</taxon>
        <taxon>Planctomycetota</taxon>
        <taxon>Phycisphaerae</taxon>
        <taxon>Phycisphaerales</taxon>
        <taxon>Phycisphaeraceae</taxon>
        <taxon>Algisphaera</taxon>
    </lineage>
</organism>
<protein>
    <recommendedName>
        <fullName evidence="5">Dolichyl-phosphate-mannose-protein mannosyltransferase</fullName>
    </recommendedName>
</protein>
<feature type="compositionally biased region" description="Basic and acidic residues" evidence="1">
    <location>
        <begin position="588"/>
        <end position="603"/>
    </location>
</feature>
<feature type="compositionally biased region" description="Polar residues" evidence="1">
    <location>
        <begin position="29"/>
        <end position="46"/>
    </location>
</feature>
<keyword evidence="2" id="KW-0812">Transmembrane</keyword>
<dbReference type="Proteomes" id="UP000541810">
    <property type="component" value="Unassembled WGS sequence"/>
</dbReference>
<comment type="caution">
    <text evidence="3">The sequence shown here is derived from an EMBL/GenBank/DDBJ whole genome shotgun (WGS) entry which is preliminary data.</text>
</comment>
<keyword evidence="2" id="KW-0472">Membrane</keyword>
<feature type="transmembrane region" description="Helical" evidence="2">
    <location>
        <begin position="277"/>
        <end position="296"/>
    </location>
</feature>
<sequence>MALRPPSYLDETDASPDLTHGVPGVQWAGQDSSGNQPAQLRSSNMPSDDQESYALYIALIFGIALVLRILVVLMGPMFGIENAYTDHTPHETVLAENLASDQAFGIESQPAYTLSSELEAMRAERGELTTLEGTTLHPEFYEAPGYPAMLWLMKLTGLPMIWLLVFQCVLGALCVPVVYRVGLGVIGRKMPSAIGAAIVALHPALIFAPSTLAADTVVVLLVFLGLFGVAHAEQRGFRSALGGGIAIGGAALFSPMLAWLSPLLATWMIVTERRLKTVALAVLLLVGTALPVGAWMKRNVDLGMGPYVSAQPMMDRVFGTMAAADNPVAGPYNRDSVQQSMEEFKDFAAMPENAETDTFALLDQFSREQLTGDLAGNLGRAIQATAPKFALDHSLDTAYARLGLEYTPRGQGAQLLGEDVASSGSQDVATEWITNAWVALNAAMVAAMAVGAMLMLWRRRWSGLLLLTMVMGFYLVLATTGPSETLRLPLIGLQALMITAILAPGPLRVKKPKKAKVRKAKKIDELEGTRTGSPLATEESLRPAAEPQPAAAGPVMGSGDISLKDAIHPALASAPEGESPAPGSISGDEAKDFAASVQDERLKNLATSGRPI</sequence>
<keyword evidence="2" id="KW-1133">Transmembrane helix</keyword>
<feature type="transmembrane region" description="Helical" evidence="2">
    <location>
        <begin position="464"/>
        <end position="482"/>
    </location>
</feature>
<evidence type="ECO:0000313" key="3">
    <source>
        <dbReference type="EMBL" id="MBB6430542.1"/>
    </source>
</evidence>
<dbReference type="AlphaFoldDB" id="A0A7X0H768"/>
<feature type="region of interest" description="Disordered" evidence="1">
    <location>
        <begin position="1"/>
        <end position="46"/>
    </location>
</feature>
<keyword evidence="4" id="KW-1185">Reference proteome</keyword>
<feature type="transmembrane region" description="Helical" evidence="2">
    <location>
        <begin position="436"/>
        <end position="457"/>
    </location>
</feature>
<feature type="transmembrane region" description="Helical" evidence="2">
    <location>
        <begin position="160"/>
        <end position="182"/>
    </location>
</feature>
<dbReference type="RefSeq" id="WP_184678050.1">
    <property type="nucleotide sequence ID" value="NZ_JACHGY010000001.1"/>
</dbReference>
<reference evidence="3 4" key="1">
    <citation type="submission" date="2020-08" db="EMBL/GenBank/DDBJ databases">
        <title>Genomic Encyclopedia of Type Strains, Phase IV (KMG-IV): sequencing the most valuable type-strain genomes for metagenomic binning, comparative biology and taxonomic classification.</title>
        <authorList>
            <person name="Goeker M."/>
        </authorList>
    </citation>
    <scope>NUCLEOTIDE SEQUENCE [LARGE SCALE GENOMIC DNA]</scope>
    <source>
        <strain evidence="3 4">DSM 103725</strain>
    </source>
</reference>
<proteinExistence type="predicted"/>
<evidence type="ECO:0000313" key="4">
    <source>
        <dbReference type="Proteomes" id="UP000541810"/>
    </source>
</evidence>
<feature type="transmembrane region" description="Helical" evidence="2">
    <location>
        <begin position="488"/>
        <end position="509"/>
    </location>
</feature>
<evidence type="ECO:0008006" key="5">
    <source>
        <dbReference type="Google" id="ProtNLM"/>
    </source>
</evidence>